<comment type="caution">
    <text evidence="2">The sequence shown here is derived from an EMBL/GenBank/DDBJ whole genome shotgun (WGS) entry which is preliminary data.</text>
</comment>
<dbReference type="RefSeq" id="WP_357988863.1">
    <property type="nucleotide sequence ID" value="NZ_JBFAIH010000072.1"/>
</dbReference>
<evidence type="ECO:0000256" key="1">
    <source>
        <dbReference type="SAM" id="MobiDB-lite"/>
    </source>
</evidence>
<sequence>MESGLGSVVTDAEALISGGWAGLAADGFRDHFQQVRNQVEQLLTDAREIVGHIPSVVGELGGVDDGNSEELGSQAPSSLNL</sequence>
<organism evidence="2 3">
    <name type="scientific">Nocardia fusca</name>
    <dbReference type="NCBI Taxonomy" id="941183"/>
    <lineage>
        <taxon>Bacteria</taxon>
        <taxon>Bacillati</taxon>
        <taxon>Actinomycetota</taxon>
        <taxon>Actinomycetes</taxon>
        <taxon>Mycobacteriales</taxon>
        <taxon>Nocardiaceae</taxon>
        <taxon>Nocardia</taxon>
    </lineage>
</organism>
<reference evidence="2 3" key="1">
    <citation type="submission" date="2024-06" db="EMBL/GenBank/DDBJ databases">
        <title>The Natural Products Discovery Center: Release of the First 8490 Sequenced Strains for Exploring Actinobacteria Biosynthetic Diversity.</title>
        <authorList>
            <person name="Kalkreuter E."/>
            <person name="Kautsar S.A."/>
            <person name="Yang D."/>
            <person name="Bader C.D."/>
            <person name="Teijaro C.N."/>
            <person name="Fluegel L."/>
            <person name="Davis C.M."/>
            <person name="Simpson J.R."/>
            <person name="Lauterbach L."/>
            <person name="Steele A.D."/>
            <person name="Gui C."/>
            <person name="Meng S."/>
            <person name="Li G."/>
            <person name="Viehrig K."/>
            <person name="Ye F."/>
            <person name="Su P."/>
            <person name="Kiefer A.F."/>
            <person name="Nichols A."/>
            <person name="Cepeda A.J."/>
            <person name="Yan W."/>
            <person name="Fan B."/>
            <person name="Jiang Y."/>
            <person name="Adhikari A."/>
            <person name="Zheng C.-J."/>
            <person name="Schuster L."/>
            <person name="Cowan T.M."/>
            <person name="Smanski M.J."/>
            <person name="Chevrette M.G."/>
            <person name="De Carvalho L.P.S."/>
            <person name="Shen B."/>
        </authorList>
    </citation>
    <scope>NUCLEOTIDE SEQUENCE [LARGE SCALE GENOMIC DNA]</scope>
    <source>
        <strain evidence="2 3">NPDC050671</strain>
    </source>
</reference>
<gene>
    <name evidence="2" type="ORF">AB0H72_36530</name>
</gene>
<evidence type="ECO:0008006" key="4">
    <source>
        <dbReference type="Google" id="ProtNLM"/>
    </source>
</evidence>
<keyword evidence="3" id="KW-1185">Reference proteome</keyword>
<protein>
    <recommendedName>
        <fullName evidence="4">WXG100 family type VII secretion target</fullName>
    </recommendedName>
</protein>
<feature type="region of interest" description="Disordered" evidence="1">
    <location>
        <begin position="61"/>
        <end position="81"/>
    </location>
</feature>
<dbReference type="InterPro" id="IPR036689">
    <property type="entry name" value="ESAT-6-like_sf"/>
</dbReference>
<dbReference type="Gene3D" id="1.10.287.1060">
    <property type="entry name" value="ESAT-6-like"/>
    <property type="match status" value="1"/>
</dbReference>
<dbReference type="Proteomes" id="UP001551658">
    <property type="component" value="Unassembled WGS sequence"/>
</dbReference>
<accession>A0ABV3FKI2</accession>
<feature type="compositionally biased region" description="Polar residues" evidence="1">
    <location>
        <begin position="70"/>
        <end position="81"/>
    </location>
</feature>
<dbReference type="SUPFAM" id="SSF140453">
    <property type="entry name" value="EsxAB dimer-like"/>
    <property type="match status" value="1"/>
</dbReference>
<name>A0ABV3FKI2_9NOCA</name>
<evidence type="ECO:0000313" key="3">
    <source>
        <dbReference type="Proteomes" id="UP001551658"/>
    </source>
</evidence>
<proteinExistence type="predicted"/>
<evidence type="ECO:0000313" key="2">
    <source>
        <dbReference type="EMBL" id="MEV0368201.1"/>
    </source>
</evidence>
<dbReference type="EMBL" id="JBFAIH010000072">
    <property type="protein sequence ID" value="MEV0368201.1"/>
    <property type="molecule type" value="Genomic_DNA"/>
</dbReference>